<feature type="transmembrane region" description="Helical" evidence="6">
    <location>
        <begin position="115"/>
        <end position="138"/>
    </location>
</feature>
<evidence type="ECO:0000313" key="9">
    <source>
        <dbReference type="Proteomes" id="UP000297975"/>
    </source>
</evidence>
<dbReference type="PROSITE" id="PS50928">
    <property type="entry name" value="ABC_TM1"/>
    <property type="match status" value="1"/>
</dbReference>
<feature type="transmembrane region" description="Helical" evidence="6">
    <location>
        <begin position="208"/>
        <end position="233"/>
    </location>
</feature>
<dbReference type="RefSeq" id="WP_134339099.1">
    <property type="nucleotide sequence ID" value="NZ_SOPW01000003.1"/>
</dbReference>
<comment type="caution">
    <text evidence="8">The sequence shown here is derived from an EMBL/GenBank/DDBJ whole genome shotgun (WGS) entry which is preliminary data.</text>
</comment>
<comment type="similarity">
    <text evidence="6">Belongs to the binding-protein-dependent transport system permease family.</text>
</comment>
<keyword evidence="5 6" id="KW-0472">Membrane</keyword>
<feature type="domain" description="ABC transmembrane type-1" evidence="7">
    <location>
        <begin position="79"/>
        <end position="288"/>
    </location>
</feature>
<dbReference type="CDD" id="cd06261">
    <property type="entry name" value="TM_PBP2"/>
    <property type="match status" value="1"/>
</dbReference>
<proteinExistence type="inferred from homology"/>
<organism evidence="8 9">
    <name type="scientific">Filobacillus milosensis</name>
    <dbReference type="NCBI Taxonomy" id="94137"/>
    <lineage>
        <taxon>Bacteria</taxon>
        <taxon>Bacillati</taxon>
        <taxon>Bacillota</taxon>
        <taxon>Bacilli</taxon>
        <taxon>Bacillales</taxon>
        <taxon>Bacillaceae</taxon>
        <taxon>Filobacillus</taxon>
    </lineage>
</organism>
<comment type="subcellular location">
    <subcellularLocation>
        <location evidence="6">Cell membrane</location>
        <topology evidence="6">Multi-pass membrane protein</topology>
    </subcellularLocation>
    <subcellularLocation>
        <location evidence="1">Membrane</location>
        <topology evidence="1">Multi-pass membrane protein</topology>
    </subcellularLocation>
</comment>
<dbReference type="OrthoDB" id="2351941at2"/>
<dbReference type="SUPFAM" id="SSF161098">
    <property type="entry name" value="MetI-like"/>
    <property type="match status" value="1"/>
</dbReference>
<keyword evidence="2 6" id="KW-0813">Transport</keyword>
<evidence type="ECO:0000256" key="1">
    <source>
        <dbReference type="ARBA" id="ARBA00004141"/>
    </source>
</evidence>
<evidence type="ECO:0000256" key="2">
    <source>
        <dbReference type="ARBA" id="ARBA00022448"/>
    </source>
</evidence>
<sequence>MTNWRLWVGLSLTAILIIIAIIGPAIAPYDEDYVMEVEYFYNGEDDYGIISNPAPPSAKHPFGTDKWGYDILTLLLHGAKYTIFISLLVAFMRVVVGGGLGILMGNLKNSKNNNLGFGFGLLGSIPQFLILYFVLFGITINSSLSVFELTFLQTVLMVLIGVPGVFSATKSKTIELKKNLFITASRALGAGPWWVTTKQIIPHLRGSLLSLFIKEIILTLTLMGQLGIFKLFLGGTILRLHGPAVYLSKTNEWTGLIGQWRSFIYSYEWILMYPLAAFVITIFSFYLLSRGIEIYQRDQLKRYPHI</sequence>
<evidence type="ECO:0000256" key="4">
    <source>
        <dbReference type="ARBA" id="ARBA00022989"/>
    </source>
</evidence>
<accession>A0A4Y8ITK9</accession>
<name>A0A4Y8ITK9_9BACI</name>
<dbReference type="PANTHER" id="PTHR43839:SF3">
    <property type="entry name" value="OLIGOPEPTIDE ABC TRANSPORTER, PERMEASE PROTEIN"/>
    <property type="match status" value="1"/>
</dbReference>
<feature type="transmembrane region" description="Helical" evidence="6">
    <location>
        <begin position="150"/>
        <end position="169"/>
    </location>
</feature>
<dbReference type="AlphaFoldDB" id="A0A4Y8ITK9"/>
<evidence type="ECO:0000259" key="7">
    <source>
        <dbReference type="PROSITE" id="PS50928"/>
    </source>
</evidence>
<gene>
    <name evidence="8" type="ORF">E3U55_04305</name>
</gene>
<feature type="transmembrane region" description="Helical" evidence="6">
    <location>
        <begin position="270"/>
        <end position="288"/>
    </location>
</feature>
<dbReference type="GO" id="GO:0005886">
    <property type="term" value="C:plasma membrane"/>
    <property type="evidence" value="ECO:0007669"/>
    <property type="project" value="UniProtKB-SubCell"/>
</dbReference>
<evidence type="ECO:0000256" key="6">
    <source>
        <dbReference type="RuleBase" id="RU363032"/>
    </source>
</evidence>
<reference evidence="8 9" key="1">
    <citation type="submission" date="2019-03" db="EMBL/GenBank/DDBJ databases">
        <authorList>
            <person name="He R.-H."/>
        </authorList>
    </citation>
    <scope>NUCLEOTIDE SEQUENCE [LARGE SCALE GENOMIC DNA]</scope>
    <source>
        <strain evidence="9">SH 714</strain>
    </source>
</reference>
<feature type="transmembrane region" description="Helical" evidence="6">
    <location>
        <begin position="81"/>
        <end position="103"/>
    </location>
</feature>
<dbReference type="Proteomes" id="UP000297975">
    <property type="component" value="Unassembled WGS sequence"/>
</dbReference>
<evidence type="ECO:0000256" key="3">
    <source>
        <dbReference type="ARBA" id="ARBA00022692"/>
    </source>
</evidence>
<protein>
    <submittedName>
        <fullName evidence="8">ABC transporter permease subunit</fullName>
    </submittedName>
</protein>
<dbReference type="InterPro" id="IPR000515">
    <property type="entry name" value="MetI-like"/>
</dbReference>
<dbReference type="Gene3D" id="1.10.3720.10">
    <property type="entry name" value="MetI-like"/>
    <property type="match status" value="1"/>
</dbReference>
<keyword evidence="9" id="KW-1185">Reference proteome</keyword>
<dbReference type="GO" id="GO:0055085">
    <property type="term" value="P:transmembrane transport"/>
    <property type="evidence" value="ECO:0007669"/>
    <property type="project" value="InterPro"/>
</dbReference>
<keyword evidence="4 6" id="KW-1133">Transmembrane helix</keyword>
<keyword evidence="3 6" id="KW-0812">Transmembrane</keyword>
<evidence type="ECO:0000256" key="5">
    <source>
        <dbReference type="ARBA" id="ARBA00023136"/>
    </source>
</evidence>
<evidence type="ECO:0000313" key="8">
    <source>
        <dbReference type="EMBL" id="TFB24041.1"/>
    </source>
</evidence>
<dbReference type="Pfam" id="PF00528">
    <property type="entry name" value="BPD_transp_1"/>
    <property type="match status" value="1"/>
</dbReference>
<dbReference type="EMBL" id="SOPW01000003">
    <property type="protein sequence ID" value="TFB24041.1"/>
    <property type="molecule type" value="Genomic_DNA"/>
</dbReference>
<dbReference type="PANTHER" id="PTHR43839">
    <property type="entry name" value="OPPC IN A BINDING PROTEIN-DEPENDENT TRANSPORT SYSTEM"/>
    <property type="match status" value="1"/>
</dbReference>
<feature type="transmembrane region" description="Helical" evidence="6">
    <location>
        <begin position="7"/>
        <end position="27"/>
    </location>
</feature>
<dbReference type="InterPro" id="IPR035906">
    <property type="entry name" value="MetI-like_sf"/>
</dbReference>